<sequence>DKAIGTKMNTKTKRSIQWVIDKPNKIKHAGIHLIAEFWSGRIIESEKELKEILAKAVKKANAIALKTVVHKFEPQGITGVVLLAESHIALHSWPEYKYLAIDIFTCGDKSTPYKALDYLKKELAPEKVVLKEVERGAV</sequence>
<keyword evidence="10" id="KW-0670">Pyruvate</keyword>
<gene>
    <name evidence="11" type="ORF">S06H3_54879</name>
</gene>
<reference evidence="11" key="1">
    <citation type="journal article" date="2014" name="Front. Microbiol.">
        <title>High frequency of phylogenetically diverse reductive dehalogenase-homologous genes in deep subseafloor sedimentary metagenomes.</title>
        <authorList>
            <person name="Kawai M."/>
            <person name="Futagami T."/>
            <person name="Toyoda A."/>
            <person name="Takaki Y."/>
            <person name="Nishi S."/>
            <person name="Hori S."/>
            <person name="Arai W."/>
            <person name="Tsubouchi T."/>
            <person name="Morono Y."/>
            <person name="Uchiyama I."/>
            <person name="Ito T."/>
            <person name="Fujiyama A."/>
            <person name="Inagaki F."/>
            <person name="Takami H."/>
        </authorList>
    </citation>
    <scope>NUCLEOTIDE SEQUENCE</scope>
    <source>
        <strain evidence="11">Expedition CK06-06</strain>
    </source>
</reference>
<dbReference type="PANTHER" id="PTHR33866:SF2">
    <property type="entry name" value="S-ADENOSYLMETHIONINE DECARBOXYLASE PROENZYME"/>
    <property type="match status" value="1"/>
</dbReference>
<keyword evidence="6" id="KW-0620">Polyamine biosynthesis</keyword>
<dbReference type="Gene3D" id="3.30.360.110">
    <property type="entry name" value="S-adenosylmethionine decarboxylase domain"/>
    <property type="match status" value="1"/>
</dbReference>
<keyword evidence="9" id="KW-0704">Schiff base</keyword>
<dbReference type="Gene3D" id="3.30.160.750">
    <property type="match status" value="1"/>
</dbReference>
<keyword evidence="3" id="KW-0210">Decarboxylase</keyword>
<keyword evidence="2" id="KW-0949">S-adenosyl-L-methionine</keyword>
<keyword evidence="5" id="KW-0745">Spermidine biosynthesis</keyword>
<dbReference type="SUPFAM" id="SSF56276">
    <property type="entry name" value="S-adenosylmethionine decarboxylase"/>
    <property type="match status" value="1"/>
</dbReference>
<evidence type="ECO:0000256" key="10">
    <source>
        <dbReference type="ARBA" id="ARBA00023317"/>
    </source>
</evidence>
<evidence type="ECO:0008006" key="12">
    <source>
        <dbReference type="Google" id="ProtNLM"/>
    </source>
</evidence>
<keyword evidence="4" id="KW-0068">Autocatalytic cleavage</keyword>
<keyword evidence="7" id="KW-0865">Zymogen</keyword>
<dbReference type="NCBIfam" id="TIGR03330">
    <property type="entry name" value="SAM_DCase_Bsu"/>
    <property type="match status" value="1"/>
</dbReference>
<evidence type="ECO:0000256" key="7">
    <source>
        <dbReference type="ARBA" id="ARBA00023145"/>
    </source>
</evidence>
<comment type="cofactor">
    <cofactor evidence="1">
        <name>pyruvate</name>
        <dbReference type="ChEBI" id="CHEBI:15361"/>
    </cofactor>
</comment>
<dbReference type="EMBL" id="BARV01035144">
    <property type="protein sequence ID" value="GAI54258.1"/>
    <property type="molecule type" value="Genomic_DNA"/>
</dbReference>
<dbReference type="GO" id="GO:0008295">
    <property type="term" value="P:spermidine biosynthetic process"/>
    <property type="evidence" value="ECO:0007669"/>
    <property type="project" value="UniProtKB-KW"/>
</dbReference>
<evidence type="ECO:0000256" key="2">
    <source>
        <dbReference type="ARBA" id="ARBA00022691"/>
    </source>
</evidence>
<evidence type="ECO:0000256" key="3">
    <source>
        <dbReference type="ARBA" id="ARBA00022793"/>
    </source>
</evidence>
<dbReference type="Pfam" id="PF02675">
    <property type="entry name" value="AdoMet_dc"/>
    <property type="match status" value="1"/>
</dbReference>
<name>X1PEJ4_9ZZZZ</name>
<evidence type="ECO:0000313" key="11">
    <source>
        <dbReference type="EMBL" id="GAI54258.1"/>
    </source>
</evidence>
<dbReference type="InterPro" id="IPR016067">
    <property type="entry name" value="S-AdoMet_deCO2ase_core"/>
</dbReference>
<dbReference type="InterPro" id="IPR017716">
    <property type="entry name" value="S-AdoMet_deCOase_pro-enz"/>
</dbReference>
<organism evidence="11">
    <name type="scientific">marine sediment metagenome</name>
    <dbReference type="NCBI Taxonomy" id="412755"/>
    <lineage>
        <taxon>unclassified sequences</taxon>
        <taxon>metagenomes</taxon>
        <taxon>ecological metagenomes</taxon>
    </lineage>
</organism>
<keyword evidence="8" id="KW-0456">Lyase</keyword>
<evidence type="ECO:0000256" key="6">
    <source>
        <dbReference type="ARBA" id="ARBA00023115"/>
    </source>
</evidence>
<protein>
    <recommendedName>
        <fullName evidence="12">Adenosylmethionine decarboxylase</fullName>
    </recommendedName>
</protein>
<evidence type="ECO:0000256" key="1">
    <source>
        <dbReference type="ARBA" id="ARBA00001928"/>
    </source>
</evidence>
<feature type="non-terminal residue" evidence="11">
    <location>
        <position position="1"/>
    </location>
</feature>
<comment type="caution">
    <text evidence="11">The sequence shown here is derived from an EMBL/GenBank/DDBJ whole genome shotgun (WGS) entry which is preliminary data.</text>
</comment>
<dbReference type="AlphaFoldDB" id="X1PEJ4"/>
<dbReference type="InterPro" id="IPR042284">
    <property type="entry name" value="AdoMetDC_N"/>
</dbReference>
<evidence type="ECO:0000256" key="5">
    <source>
        <dbReference type="ARBA" id="ARBA00023066"/>
    </source>
</evidence>
<proteinExistence type="inferred from homology"/>
<dbReference type="HAMAP" id="MF_00464">
    <property type="entry name" value="AdoMetDC_1"/>
    <property type="match status" value="1"/>
</dbReference>
<accession>X1PEJ4</accession>
<dbReference type="InterPro" id="IPR003826">
    <property type="entry name" value="AdoMetDC_fam_prok"/>
</dbReference>
<dbReference type="GO" id="GO:0005829">
    <property type="term" value="C:cytosol"/>
    <property type="evidence" value="ECO:0007669"/>
    <property type="project" value="TreeGrafter"/>
</dbReference>
<evidence type="ECO:0000256" key="4">
    <source>
        <dbReference type="ARBA" id="ARBA00022813"/>
    </source>
</evidence>
<evidence type="ECO:0000256" key="8">
    <source>
        <dbReference type="ARBA" id="ARBA00023239"/>
    </source>
</evidence>
<dbReference type="PANTHER" id="PTHR33866">
    <property type="entry name" value="S-ADENOSYLMETHIONINE DECARBOXYLASE PROENZYME"/>
    <property type="match status" value="1"/>
</dbReference>
<dbReference type="InterPro" id="IPR042286">
    <property type="entry name" value="AdoMetDC_C"/>
</dbReference>
<evidence type="ECO:0000256" key="9">
    <source>
        <dbReference type="ARBA" id="ARBA00023270"/>
    </source>
</evidence>
<dbReference type="GO" id="GO:0004014">
    <property type="term" value="F:adenosylmethionine decarboxylase activity"/>
    <property type="evidence" value="ECO:0007669"/>
    <property type="project" value="InterPro"/>
</dbReference>